<evidence type="ECO:0000256" key="2">
    <source>
        <dbReference type="ARBA" id="ARBA00022670"/>
    </source>
</evidence>
<dbReference type="Pfam" id="PF13365">
    <property type="entry name" value="Trypsin_2"/>
    <property type="match status" value="1"/>
</dbReference>
<name>A0ABY5PHR8_9ACTN</name>
<keyword evidence="3" id="KW-0378">Hydrolase</keyword>
<dbReference type="SUPFAM" id="SSF50156">
    <property type="entry name" value="PDZ domain-like"/>
    <property type="match status" value="1"/>
</dbReference>
<evidence type="ECO:0000256" key="3">
    <source>
        <dbReference type="ARBA" id="ARBA00022801"/>
    </source>
</evidence>
<dbReference type="Proteomes" id="UP001058860">
    <property type="component" value="Chromosome"/>
</dbReference>
<evidence type="ECO:0000313" key="6">
    <source>
        <dbReference type="EMBL" id="UUY04156.1"/>
    </source>
</evidence>
<comment type="similarity">
    <text evidence="1">Belongs to the peptidase S1C family.</text>
</comment>
<organism evidence="6 7">
    <name type="scientific">Svornostia abyssi</name>
    <dbReference type="NCBI Taxonomy" id="2898438"/>
    <lineage>
        <taxon>Bacteria</taxon>
        <taxon>Bacillati</taxon>
        <taxon>Actinomycetota</taxon>
        <taxon>Thermoleophilia</taxon>
        <taxon>Solirubrobacterales</taxon>
        <taxon>Baekduiaceae</taxon>
        <taxon>Svornostia</taxon>
    </lineage>
</organism>
<accession>A0ABY5PHR8</accession>
<dbReference type="Pfam" id="PF13180">
    <property type="entry name" value="PDZ_2"/>
    <property type="match status" value="1"/>
</dbReference>
<feature type="domain" description="PDZ" evidence="5">
    <location>
        <begin position="269"/>
        <end position="354"/>
    </location>
</feature>
<dbReference type="InterPro" id="IPR051201">
    <property type="entry name" value="Chloro_Bact_Ser_Proteases"/>
</dbReference>
<keyword evidence="7" id="KW-1185">Reference proteome</keyword>
<dbReference type="InterPro" id="IPR036034">
    <property type="entry name" value="PDZ_sf"/>
</dbReference>
<dbReference type="InterPro" id="IPR043504">
    <property type="entry name" value="Peptidase_S1_PA_chymotrypsin"/>
</dbReference>
<dbReference type="InterPro" id="IPR009003">
    <property type="entry name" value="Peptidase_S1_PA"/>
</dbReference>
<dbReference type="PANTHER" id="PTHR43343:SF3">
    <property type="entry name" value="PROTEASE DO-LIKE 8, CHLOROPLASTIC"/>
    <property type="match status" value="1"/>
</dbReference>
<dbReference type="Gene3D" id="2.30.42.10">
    <property type="match status" value="1"/>
</dbReference>
<gene>
    <name evidence="6" type="ORF">LRS13_01105</name>
</gene>
<dbReference type="Gene3D" id="2.40.10.10">
    <property type="entry name" value="Trypsin-like serine proteases"/>
    <property type="match status" value="2"/>
</dbReference>
<dbReference type="EMBL" id="CP088295">
    <property type="protein sequence ID" value="UUY04156.1"/>
    <property type="molecule type" value="Genomic_DNA"/>
</dbReference>
<evidence type="ECO:0000256" key="4">
    <source>
        <dbReference type="SAM" id="SignalP"/>
    </source>
</evidence>
<protein>
    <submittedName>
        <fullName evidence="6">Trypsin-like peptidase domain-containing protein</fullName>
    </submittedName>
</protein>
<feature type="chain" id="PRO_5045779162" evidence="4">
    <location>
        <begin position="27"/>
        <end position="375"/>
    </location>
</feature>
<dbReference type="InterPro" id="IPR001940">
    <property type="entry name" value="Peptidase_S1C"/>
</dbReference>
<keyword evidence="4" id="KW-0732">Signal</keyword>
<evidence type="ECO:0000259" key="5">
    <source>
        <dbReference type="PROSITE" id="PS50106"/>
    </source>
</evidence>
<dbReference type="PROSITE" id="PS50106">
    <property type="entry name" value="PDZ"/>
    <property type="match status" value="1"/>
</dbReference>
<sequence>MPTRVQNFLSAMLGALVVAVAFGALAVGGAFDSADDGDATVTVERESSASSGSSPATPVRNATDVSALYERVKDSVAYIAVRSSSSGGVNPFGGGQQSGSGSGFVLDDDGYIVTNQHVVDNASQVQVRLGEGDDAINAKVVGSDASTDLAVIKVDPKDVEGGLKPLELGEAKALKVGQPTVAIGSPFGLSGTLTTGVVSALGRQIESPNGFSIDGVVQTDAAINPGNSGGPLLNGSGQVIGVNAQIASSGAASNSGVGFAIPVDTVREVVPQLKSGKEIRRAYLGVSTGESQDGKKVVIAELVPGGPSADADLRVGDEVVSVGGKQISTPEEIAEAIADKRPGQNVQIVVTRDGERKTVNVKLGTRPESAQRQGG</sequence>
<dbReference type="RefSeq" id="WP_353864648.1">
    <property type="nucleotide sequence ID" value="NZ_CP088295.1"/>
</dbReference>
<keyword evidence="2" id="KW-0645">Protease</keyword>
<dbReference type="SMART" id="SM00228">
    <property type="entry name" value="PDZ"/>
    <property type="match status" value="1"/>
</dbReference>
<feature type="signal peptide" evidence="4">
    <location>
        <begin position="1"/>
        <end position="26"/>
    </location>
</feature>
<dbReference type="InterPro" id="IPR001478">
    <property type="entry name" value="PDZ"/>
</dbReference>
<proteinExistence type="inferred from homology"/>
<reference evidence="7" key="1">
    <citation type="submission" date="2021-11" db="EMBL/GenBank/DDBJ databases">
        <title>Cultivation dependent microbiological survey of springs from the worlds oldest radium mine currently devoted to the extraction of radon-saturated water.</title>
        <authorList>
            <person name="Kapinusova G."/>
            <person name="Smrhova T."/>
            <person name="Strejcek M."/>
            <person name="Suman J."/>
            <person name="Jani K."/>
            <person name="Pajer P."/>
            <person name="Uhlik O."/>
        </authorList>
    </citation>
    <scope>NUCLEOTIDE SEQUENCE [LARGE SCALE GENOMIC DNA]</scope>
    <source>
        <strain evidence="7">J379</strain>
    </source>
</reference>
<dbReference type="SUPFAM" id="SSF50494">
    <property type="entry name" value="Trypsin-like serine proteases"/>
    <property type="match status" value="1"/>
</dbReference>
<dbReference type="PANTHER" id="PTHR43343">
    <property type="entry name" value="PEPTIDASE S12"/>
    <property type="match status" value="1"/>
</dbReference>
<evidence type="ECO:0000313" key="7">
    <source>
        <dbReference type="Proteomes" id="UP001058860"/>
    </source>
</evidence>
<evidence type="ECO:0000256" key="1">
    <source>
        <dbReference type="ARBA" id="ARBA00010541"/>
    </source>
</evidence>
<dbReference type="PRINTS" id="PR00834">
    <property type="entry name" value="PROTEASES2C"/>
</dbReference>